<sequence length="233" mass="25777">MEVKIEIAKRSKFGVSKSGDTVEIVERPQGGYSVILADGQGSGKRAKTISNLVVNKAVSLIGDGARDGAVGRAVHDYLYTLRNGKTSSTLNILSVDLDTDSIVISRNSNTPIILIDEEEATIFDKEVKSIGFHKEIKPVINEISLKPGIKFLAFSDGILHAGRRFKQQVELKELIKLCKEPKIGKESLAKRILKYTLDLDNNRAQDDMTVVVLEVVENRDDKKIIEYNLSLPI</sequence>
<dbReference type="AlphaFoldDB" id="A0A1T4N026"/>
<evidence type="ECO:0000259" key="1">
    <source>
        <dbReference type="SMART" id="SM00331"/>
    </source>
</evidence>
<dbReference type="PANTHER" id="PTHR35801">
    <property type="entry name" value="PHOSPHOSERINE PHOSPHATASE RSBX"/>
    <property type="match status" value="1"/>
</dbReference>
<organism evidence="2 3">
    <name type="scientific">Selenihalanaerobacter shriftii</name>
    <dbReference type="NCBI Taxonomy" id="142842"/>
    <lineage>
        <taxon>Bacteria</taxon>
        <taxon>Bacillati</taxon>
        <taxon>Bacillota</taxon>
        <taxon>Clostridia</taxon>
        <taxon>Halanaerobiales</taxon>
        <taxon>Halobacteroidaceae</taxon>
        <taxon>Selenihalanaerobacter</taxon>
    </lineage>
</organism>
<accession>A0A1T4N026</accession>
<dbReference type="InterPro" id="IPR036457">
    <property type="entry name" value="PPM-type-like_dom_sf"/>
</dbReference>
<proteinExistence type="predicted"/>
<reference evidence="3" key="1">
    <citation type="submission" date="2017-02" db="EMBL/GenBank/DDBJ databases">
        <authorList>
            <person name="Varghese N."/>
            <person name="Submissions S."/>
        </authorList>
    </citation>
    <scope>NUCLEOTIDE SEQUENCE [LARGE SCALE GENOMIC DNA]</scope>
    <source>
        <strain evidence="3">ATCC BAA-73</strain>
    </source>
</reference>
<dbReference type="OrthoDB" id="9763774at2"/>
<dbReference type="InterPro" id="IPR039248">
    <property type="entry name" value="Ptase_RsbX"/>
</dbReference>
<dbReference type="RefSeq" id="WP_078810113.1">
    <property type="nucleotide sequence ID" value="NZ_FUWM01000012.1"/>
</dbReference>
<feature type="domain" description="PPM-type phosphatase" evidence="1">
    <location>
        <begin position="2"/>
        <end position="215"/>
    </location>
</feature>
<dbReference type="Pfam" id="PF07228">
    <property type="entry name" value="SpoIIE"/>
    <property type="match status" value="1"/>
</dbReference>
<protein>
    <submittedName>
        <fullName evidence="2">Stage II sporulation protein E (SpoIIE)</fullName>
    </submittedName>
</protein>
<evidence type="ECO:0000313" key="2">
    <source>
        <dbReference type="EMBL" id="SJZ72248.1"/>
    </source>
</evidence>
<name>A0A1T4N026_9FIRM</name>
<gene>
    <name evidence="2" type="ORF">SAMN02745118_01651</name>
</gene>
<dbReference type="EMBL" id="FUWM01000012">
    <property type="protein sequence ID" value="SJZ72248.1"/>
    <property type="molecule type" value="Genomic_DNA"/>
</dbReference>
<dbReference type="STRING" id="142842.SAMN02745118_01651"/>
<dbReference type="PANTHER" id="PTHR35801:SF1">
    <property type="entry name" value="PHOSPHOSERINE PHOSPHATASE RSBX"/>
    <property type="match status" value="1"/>
</dbReference>
<dbReference type="SUPFAM" id="SSF81606">
    <property type="entry name" value="PP2C-like"/>
    <property type="match status" value="1"/>
</dbReference>
<keyword evidence="3" id="KW-1185">Reference proteome</keyword>
<dbReference type="InterPro" id="IPR001932">
    <property type="entry name" value="PPM-type_phosphatase-like_dom"/>
</dbReference>
<evidence type="ECO:0000313" key="3">
    <source>
        <dbReference type="Proteomes" id="UP000190625"/>
    </source>
</evidence>
<dbReference type="SMART" id="SM00331">
    <property type="entry name" value="PP2C_SIG"/>
    <property type="match status" value="1"/>
</dbReference>
<dbReference type="Proteomes" id="UP000190625">
    <property type="component" value="Unassembled WGS sequence"/>
</dbReference>
<dbReference type="Gene3D" id="3.60.40.10">
    <property type="entry name" value="PPM-type phosphatase domain"/>
    <property type="match status" value="1"/>
</dbReference>